<dbReference type="PRINTS" id="PR00702">
    <property type="entry name" value="ACRIFLAVINRP"/>
</dbReference>
<dbReference type="PANTHER" id="PTHR32063:SF33">
    <property type="entry name" value="RND SUPERFAMILY EFFLUX PUMP PERMEASE COMPONENT"/>
    <property type="match status" value="1"/>
</dbReference>
<feature type="transmembrane region" description="Helical" evidence="1">
    <location>
        <begin position="979"/>
        <end position="1004"/>
    </location>
</feature>
<accession>A0A5B9P8A2</accession>
<organism evidence="2 3">
    <name type="scientific">Mariniblastus fucicola</name>
    <dbReference type="NCBI Taxonomy" id="980251"/>
    <lineage>
        <taxon>Bacteria</taxon>
        <taxon>Pseudomonadati</taxon>
        <taxon>Planctomycetota</taxon>
        <taxon>Planctomycetia</taxon>
        <taxon>Pirellulales</taxon>
        <taxon>Pirellulaceae</taxon>
        <taxon>Mariniblastus</taxon>
    </lineage>
</organism>
<keyword evidence="3" id="KW-1185">Reference proteome</keyword>
<feature type="transmembrane region" description="Helical" evidence="1">
    <location>
        <begin position="391"/>
        <end position="411"/>
    </location>
</feature>
<dbReference type="EMBL" id="CP042912">
    <property type="protein sequence ID" value="QEG21739.1"/>
    <property type="molecule type" value="Genomic_DNA"/>
</dbReference>
<dbReference type="InterPro" id="IPR027463">
    <property type="entry name" value="AcrB_DN_DC_subdom"/>
</dbReference>
<dbReference type="OrthoDB" id="9806532at2"/>
<feature type="transmembrane region" description="Helical" evidence="1">
    <location>
        <begin position="462"/>
        <end position="483"/>
    </location>
</feature>
<dbReference type="Gene3D" id="1.20.1640.10">
    <property type="entry name" value="Multidrug efflux transporter AcrB transmembrane domain"/>
    <property type="match status" value="2"/>
</dbReference>
<dbReference type="GO" id="GO:0005886">
    <property type="term" value="C:plasma membrane"/>
    <property type="evidence" value="ECO:0007669"/>
    <property type="project" value="TreeGrafter"/>
</dbReference>
<dbReference type="Gene3D" id="3.30.70.1430">
    <property type="entry name" value="Multidrug efflux transporter AcrB pore domain"/>
    <property type="match status" value="2"/>
</dbReference>
<sequence length="1116" mass="122032">MRSIIKWAIANSPAMNTFLIASLIVGAISMVIMRREVFPAFNLEILLVTVPFPGATPAEVEDGICQKLESACANVDGVKKMTAVAKEGFGYVILELDNSASDVQKVLDETRSEIDQVRAFMPPRAEEPEVKQIVFRSPSISVGIIGPELPPGVERNSAEALESERQLRDLTEEVRAELLDLRPVPPKNPVRRLLAGLFQPKGPAISSAEIVAERPYEISVEVSEDTLRQFGMSLGGFAQVVRQQNIDVPGGKMVTGSQEMLLRGNNKREDGLGIADLPAITKPDGDVVRVGDVANVVDGFAETTSINLINGRPGLVIQISKTNKEDLFTVVDAVKSYAASKQMPPGYKIETWGDISLDVIDRIDLLARNGAQGLLLVFLVLAIFLELRLAFWVAMGIPISILGAGFVLLAFGQTMNMLSMFAFLMALGIVVDDAIVIGENIYNKREEGMGHIAAAIEGTVEVLPSVTASVTTTIIAFLPLAFVTGVMGKFIAIMPLAVIAMLIISLVESTFILPAHLAHDNNLFIRLMSAVLYIFKPFLYLFEKLNAGASKLMSYAIEGIYEPLLRFSLGNRIVVMSTAFGAMIMTVGIVMSGLAPFGMFPKLDGREISGTLVFPNGTSSAFSAEGVTHLREAFESLNAELEAEGHPSVIQNLYEKVGEVGDTMQGPTGVTNGSHVGSVSVLLTPTDERTYSARELINKWRERVPKVAGAEVLKFGARSMGPGGASVEFKILADDTGAPYLEEAAEKCKKWLAAKAGVFDIEDDMRPGKWQRTLKLNHEGQALGLNEQDLAETIRSIYYGNEVMRLQRGRHEVKLMVRYPREARETQTAFEEIRIRDAQGNERPLTEVAEISHSRELAEINRLDQRRSITVTADLDSKKVNGRNLIAEMKKDFIPGMVESYREKYGANLSVNWEGEQAQNEESMSSMFVGFAIALLCMYVLLTLQFRSYIQPLIIMSIIPFGWLGAIAGHAIVGIELTLFSFFGLIALTGVVVNDSIVLVDFINARVRKGIPLKDALASAGSRRFRPIMLTSMTTIAGLFPMLLETSMQAQVLIPMAVSLIFGLLFGTLLILVLVPVFYSLYGSVLMRFGLPLYHDHAADFESQHIKSDKPDVSVA</sequence>
<feature type="transmembrane region" description="Helical" evidence="1">
    <location>
        <begin position="1056"/>
        <end position="1079"/>
    </location>
</feature>
<evidence type="ECO:0000256" key="1">
    <source>
        <dbReference type="SAM" id="Phobius"/>
    </source>
</evidence>
<dbReference type="RefSeq" id="WP_084417259.1">
    <property type="nucleotide sequence ID" value="NZ_CP042912.1"/>
</dbReference>
<feature type="transmembrane region" description="Helical" evidence="1">
    <location>
        <begin position="953"/>
        <end position="973"/>
    </location>
</feature>
<feature type="transmembrane region" description="Helical" evidence="1">
    <location>
        <begin position="14"/>
        <end position="33"/>
    </location>
</feature>
<name>A0A5B9P8A2_9BACT</name>
<dbReference type="GO" id="GO:0042910">
    <property type="term" value="F:xenobiotic transmembrane transporter activity"/>
    <property type="evidence" value="ECO:0007669"/>
    <property type="project" value="TreeGrafter"/>
</dbReference>
<proteinExistence type="predicted"/>
<dbReference type="Gene3D" id="3.30.70.1320">
    <property type="entry name" value="Multidrug efflux transporter AcrB pore domain like"/>
    <property type="match status" value="1"/>
</dbReference>
<gene>
    <name evidence="2" type="primary">mdtC_1</name>
    <name evidence="2" type="ORF">MFFC18_15980</name>
</gene>
<dbReference type="PANTHER" id="PTHR32063">
    <property type="match status" value="1"/>
</dbReference>
<feature type="transmembrane region" description="Helical" evidence="1">
    <location>
        <begin position="927"/>
        <end position="946"/>
    </location>
</feature>
<keyword evidence="1" id="KW-1133">Transmembrane helix</keyword>
<feature type="transmembrane region" description="Helical" evidence="1">
    <location>
        <begin position="1025"/>
        <end position="1044"/>
    </location>
</feature>
<keyword evidence="1" id="KW-0812">Transmembrane</keyword>
<reference evidence="2 3" key="1">
    <citation type="submission" date="2019-08" db="EMBL/GenBank/DDBJ databases">
        <title>Deep-cultivation of Planctomycetes and their phenomic and genomic characterization uncovers novel biology.</title>
        <authorList>
            <person name="Wiegand S."/>
            <person name="Jogler M."/>
            <person name="Boedeker C."/>
            <person name="Pinto D."/>
            <person name="Vollmers J."/>
            <person name="Rivas-Marin E."/>
            <person name="Kohn T."/>
            <person name="Peeters S.H."/>
            <person name="Heuer A."/>
            <person name="Rast P."/>
            <person name="Oberbeckmann S."/>
            <person name="Bunk B."/>
            <person name="Jeske O."/>
            <person name="Meyerdierks A."/>
            <person name="Storesund J.E."/>
            <person name="Kallscheuer N."/>
            <person name="Luecker S."/>
            <person name="Lage O.M."/>
            <person name="Pohl T."/>
            <person name="Merkel B.J."/>
            <person name="Hornburger P."/>
            <person name="Mueller R.-W."/>
            <person name="Bruemmer F."/>
            <person name="Labrenz M."/>
            <person name="Spormann A.M."/>
            <person name="Op den Camp H."/>
            <person name="Overmann J."/>
            <person name="Amann R."/>
            <person name="Jetten M.S.M."/>
            <person name="Mascher T."/>
            <person name="Medema M.H."/>
            <person name="Devos D.P."/>
            <person name="Kaster A.-K."/>
            <person name="Ovreas L."/>
            <person name="Rohde M."/>
            <person name="Galperin M.Y."/>
            <person name="Jogler C."/>
        </authorList>
    </citation>
    <scope>NUCLEOTIDE SEQUENCE [LARGE SCALE GENOMIC DNA]</scope>
    <source>
        <strain evidence="2 3">FC18</strain>
    </source>
</reference>
<dbReference type="SUPFAM" id="SSF82866">
    <property type="entry name" value="Multidrug efflux transporter AcrB transmembrane domain"/>
    <property type="match status" value="2"/>
</dbReference>
<evidence type="ECO:0000313" key="3">
    <source>
        <dbReference type="Proteomes" id="UP000322214"/>
    </source>
</evidence>
<evidence type="ECO:0000313" key="2">
    <source>
        <dbReference type="EMBL" id="QEG21739.1"/>
    </source>
</evidence>
<dbReference type="Gene3D" id="3.30.2090.10">
    <property type="entry name" value="Multidrug efflux transporter AcrB TolC docking domain, DN and DC subdomains"/>
    <property type="match status" value="2"/>
</dbReference>
<feature type="transmembrane region" description="Helical" evidence="1">
    <location>
        <begin position="523"/>
        <end position="542"/>
    </location>
</feature>
<dbReference type="AlphaFoldDB" id="A0A5B9P8A2"/>
<dbReference type="SUPFAM" id="SSF82693">
    <property type="entry name" value="Multidrug efflux transporter AcrB pore domain, PN1, PN2, PC1 and PC2 subdomains"/>
    <property type="match status" value="1"/>
</dbReference>
<dbReference type="Gene3D" id="3.30.70.1440">
    <property type="entry name" value="Multidrug efflux transporter AcrB pore domain"/>
    <property type="match status" value="1"/>
</dbReference>
<dbReference type="Pfam" id="PF00873">
    <property type="entry name" value="ACR_tran"/>
    <property type="match status" value="2"/>
</dbReference>
<feature type="transmembrane region" description="Helical" evidence="1">
    <location>
        <begin position="418"/>
        <end position="442"/>
    </location>
</feature>
<dbReference type="Proteomes" id="UP000322214">
    <property type="component" value="Chromosome"/>
</dbReference>
<dbReference type="KEGG" id="mff:MFFC18_15980"/>
<dbReference type="InterPro" id="IPR001036">
    <property type="entry name" value="Acrflvin-R"/>
</dbReference>
<keyword evidence="1" id="KW-0472">Membrane</keyword>
<dbReference type="STRING" id="980251.GCA_001642875_03199"/>
<feature type="transmembrane region" description="Helical" evidence="1">
    <location>
        <begin position="573"/>
        <end position="599"/>
    </location>
</feature>
<dbReference type="SUPFAM" id="SSF82714">
    <property type="entry name" value="Multidrug efflux transporter AcrB TolC docking domain, DN and DC subdomains"/>
    <property type="match status" value="2"/>
</dbReference>
<protein>
    <submittedName>
        <fullName evidence="2">Multidrug resistance protein MdtC</fullName>
    </submittedName>
</protein>
<feature type="transmembrane region" description="Helical" evidence="1">
    <location>
        <begin position="490"/>
        <end position="517"/>
    </location>
</feature>